<feature type="compositionally biased region" description="Basic residues" evidence="1">
    <location>
        <begin position="647"/>
        <end position="656"/>
    </location>
</feature>
<feature type="compositionally biased region" description="Low complexity" evidence="1">
    <location>
        <begin position="801"/>
        <end position="813"/>
    </location>
</feature>
<feature type="region of interest" description="Disordered" evidence="1">
    <location>
        <begin position="517"/>
        <end position="536"/>
    </location>
</feature>
<feature type="compositionally biased region" description="Basic and acidic residues" evidence="1">
    <location>
        <begin position="717"/>
        <end position="733"/>
    </location>
</feature>
<proteinExistence type="predicted"/>
<keyword evidence="4" id="KW-1185">Reference proteome</keyword>
<feature type="compositionally biased region" description="Polar residues" evidence="1">
    <location>
        <begin position="356"/>
        <end position="376"/>
    </location>
</feature>
<feature type="region of interest" description="Disordered" evidence="1">
    <location>
        <begin position="239"/>
        <end position="279"/>
    </location>
</feature>
<feature type="region of interest" description="Disordered" evidence="1">
    <location>
        <begin position="612"/>
        <end position="965"/>
    </location>
</feature>
<feature type="compositionally biased region" description="Polar residues" evidence="1">
    <location>
        <begin position="774"/>
        <end position="791"/>
    </location>
</feature>
<feature type="compositionally biased region" description="Polar residues" evidence="1">
    <location>
        <begin position="176"/>
        <end position="185"/>
    </location>
</feature>
<dbReference type="Gene3D" id="3.30.710.10">
    <property type="entry name" value="Potassium Channel Kv1.1, Chain A"/>
    <property type="match status" value="1"/>
</dbReference>
<feature type="compositionally biased region" description="Basic and acidic residues" evidence="1">
    <location>
        <begin position="754"/>
        <end position="772"/>
    </location>
</feature>
<dbReference type="InterPro" id="IPR011333">
    <property type="entry name" value="SKP1/BTB/POZ_sf"/>
</dbReference>
<feature type="compositionally biased region" description="Basic and acidic residues" evidence="1">
    <location>
        <begin position="263"/>
        <end position="279"/>
    </location>
</feature>
<feature type="compositionally biased region" description="Polar residues" evidence="1">
    <location>
        <begin position="824"/>
        <end position="844"/>
    </location>
</feature>
<dbReference type="InterPro" id="IPR042915">
    <property type="entry name" value="BTBD18"/>
</dbReference>
<name>A0AAW0PSU2_9GOBI</name>
<evidence type="ECO:0000256" key="1">
    <source>
        <dbReference type="SAM" id="MobiDB-lite"/>
    </source>
</evidence>
<reference evidence="4" key="1">
    <citation type="submission" date="2024-04" db="EMBL/GenBank/DDBJ databases">
        <title>Salinicola lusitanus LLJ914,a marine bacterium isolated from the Okinawa Trough.</title>
        <authorList>
            <person name="Li J."/>
        </authorList>
    </citation>
    <scope>NUCLEOTIDE SEQUENCE [LARGE SCALE GENOMIC DNA]</scope>
</reference>
<evidence type="ECO:0000313" key="4">
    <source>
        <dbReference type="Proteomes" id="UP001460270"/>
    </source>
</evidence>
<feature type="compositionally biased region" description="Low complexity" evidence="1">
    <location>
        <begin position="188"/>
        <end position="204"/>
    </location>
</feature>
<accession>A0AAW0PSU2</accession>
<dbReference type="InterPro" id="IPR000210">
    <property type="entry name" value="BTB/POZ_dom"/>
</dbReference>
<feature type="region of interest" description="Disordered" evidence="1">
    <location>
        <begin position="176"/>
        <end position="210"/>
    </location>
</feature>
<evidence type="ECO:0000313" key="3">
    <source>
        <dbReference type="EMBL" id="KAK7929704.1"/>
    </source>
</evidence>
<dbReference type="PROSITE" id="PS50097">
    <property type="entry name" value="BTB"/>
    <property type="match status" value="1"/>
</dbReference>
<feature type="compositionally biased region" description="Acidic residues" evidence="1">
    <location>
        <begin position="944"/>
        <end position="955"/>
    </location>
</feature>
<feature type="compositionally biased region" description="Basic and acidic residues" evidence="1">
    <location>
        <begin position="429"/>
        <end position="439"/>
    </location>
</feature>
<protein>
    <recommendedName>
        <fullName evidence="2">BTB domain-containing protein</fullName>
    </recommendedName>
</protein>
<dbReference type="SUPFAM" id="SSF54695">
    <property type="entry name" value="POZ domain"/>
    <property type="match status" value="1"/>
</dbReference>
<feature type="region of interest" description="Disordered" evidence="1">
    <location>
        <begin position="350"/>
        <end position="409"/>
    </location>
</feature>
<comment type="caution">
    <text evidence="3">The sequence shown here is derived from an EMBL/GenBank/DDBJ whole genome shotgun (WGS) entry which is preliminary data.</text>
</comment>
<gene>
    <name evidence="3" type="ORF">WMY93_006099</name>
</gene>
<dbReference type="PANTHER" id="PTHR47639:SF1">
    <property type="entry name" value="BTB_POZ DOMAIN-CONTAINING PROTEIN 18"/>
    <property type="match status" value="1"/>
</dbReference>
<feature type="compositionally biased region" description="Basic and acidic residues" evidence="1">
    <location>
        <begin position="864"/>
        <end position="888"/>
    </location>
</feature>
<dbReference type="GO" id="GO:0032968">
    <property type="term" value="P:positive regulation of transcription elongation by RNA polymerase II"/>
    <property type="evidence" value="ECO:0007669"/>
    <property type="project" value="InterPro"/>
</dbReference>
<sequence length="965" mass="106149">MRFWLPDYEKRLIGELQKQQNCAQFCDTLLQTEGISIPTHSSVLAALSLHLSQRLSASPAPPAGQKHRVQLNALKPQTLINLIGLLYSGELEVSSALEQRDVLAAAHMFGLPDLREGEKVEVKKTQTSCKNCKRLEIQKRDAQIQVTPKSFCSTTGTQTFTKEPNPKKHYFLRQTTASPFPQNDMDTTDISTSSTCTSSSKTYSAGESMLERSTSATISLSCPSEDMTLHLSPSEDSICSRFQDGEMQPDKPGGSPEEEEEDVGRKVSENKEKTYRESSEGLAAVEKSQMCKHVATQNLEKMQEMIEATQISIKVKLRRRRSKEEMWEVVNMQDPAGLVTSLRPDNCKYPQGDFSAVQSSPSSDQASLLEPITSSPKPGLHNSLALCESASNSSGNPVLLPPPRPAEETDEQIEKLLEDIMIGLNILPKIDKGSDKPKDMTMSQDDYPDQNGNCSTDTEDPSVLELLPLSTETEDNLFSMADLQFLPCLSPLDSNNNSTSGNKTPTHSKPTSLQFPLAAAPQKRTNSPTQPGTSKGCMKKIGNASFVLPANSDKGLGKDCRNLDNDETPTAKRRCPNLRLNKTGQDLNVKTDENVNLSHCLVRLSSNNVLAKDRSCPATSPASARQTPMRKRLRPTTQTSGDSCRKIPIRTRRRSQRSQSTPETPSPSAEVKNDKSKQNIQNTSLEKCDEAASEPKKPRLEEDVKEGPSKQVLENSVESKPEDNSPASAEKKPRMVSLKDFQELIKRQHLKTQRVKDKSEKERSENTEREDATVSYSIQEIDSANVQSENVDMTEEEHEGLSQSSSGLSQLESAKATPSREDNNVSNNGINHLNSSSEKSNQSEICIGVIPESVSKLSGETEEEQRTSPELFHDGVTDSTSEMDHTVDDESVPLAASSANHSPDIQEKTGARGLLDDEEDVDILLHTPDRTSVTTEGQKSAEISPDEEEEEDSNEVDVTGSETDA</sequence>
<feature type="domain" description="BTB" evidence="2">
    <location>
        <begin position="26"/>
        <end position="95"/>
    </location>
</feature>
<organism evidence="3 4">
    <name type="scientific">Mugilogobius chulae</name>
    <name type="common">yellowstripe goby</name>
    <dbReference type="NCBI Taxonomy" id="88201"/>
    <lineage>
        <taxon>Eukaryota</taxon>
        <taxon>Metazoa</taxon>
        <taxon>Chordata</taxon>
        <taxon>Craniata</taxon>
        <taxon>Vertebrata</taxon>
        <taxon>Euteleostomi</taxon>
        <taxon>Actinopterygii</taxon>
        <taxon>Neopterygii</taxon>
        <taxon>Teleostei</taxon>
        <taxon>Neoteleostei</taxon>
        <taxon>Acanthomorphata</taxon>
        <taxon>Gobiaria</taxon>
        <taxon>Gobiiformes</taxon>
        <taxon>Gobioidei</taxon>
        <taxon>Gobiidae</taxon>
        <taxon>Gobionellinae</taxon>
        <taxon>Mugilogobius</taxon>
    </lineage>
</organism>
<feature type="compositionally biased region" description="Polar residues" evidence="1">
    <location>
        <begin position="617"/>
        <end position="626"/>
    </location>
</feature>
<dbReference type="Pfam" id="PF00651">
    <property type="entry name" value="BTB"/>
    <property type="match status" value="1"/>
</dbReference>
<dbReference type="SMART" id="SM00225">
    <property type="entry name" value="BTB"/>
    <property type="match status" value="1"/>
</dbReference>
<feature type="region of interest" description="Disordered" evidence="1">
    <location>
        <begin position="429"/>
        <end position="460"/>
    </location>
</feature>
<dbReference type="AlphaFoldDB" id="A0AAW0PSU2"/>
<feature type="compositionally biased region" description="Basic and acidic residues" evidence="1">
    <location>
        <begin position="686"/>
        <end position="708"/>
    </location>
</feature>
<dbReference type="PANTHER" id="PTHR47639">
    <property type="entry name" value="BTB/POZ DOMAIN-CONTAINING PROTEIN 18"/>
    <property type="match status" value="1"/>
</dbReference>
<dbReference type="Proteomes" id="UP001460270">
    <property type="component" value="Unassembled WGS sequence"/>
</dbReference>
<feature type="compositionally biased region" description="Polar residues" evidence="1">
    <location>
        <begin position="523"/>
        <end position="533"/>
    </location>
</feature>
<dbReference type="EMBL" id="JBBPFD010000004">
    <property type="protein sequence ID" value="KAK7929704.1"/>
    <property type="molecule type" value="Genomic_DNA"/>
</dbReference>
<evidence type="ECO:0000259" key="2">
    <source>
        <dbReference type="PROSITE" id="PS50097"/>
    </source>
</evidence>